<dbReference type="PANTHER" id="PTHR43639">
    <property type="entry name" value="OXIDOREDUCTASE, SHORT-CHAIN DEHYDROGENASE/REDUCTASE FAMILY (AFU_ORTHOLOGUE AFUA_5G02870)"/>
    <property type="match status" value="1"/>
</dbReference>
<dbReference type="InterPro" id="IPR002347">
    <property type="entry name" value="SDR_fam"/>
</dbReference>
<protein>
    <submittedName>
        <fullName evidence="3">NAD(P)-dependent dehydrogenase, short-chain alcohol dehydrogenase family</fullName>
    </submittedName>
</protein>
<dbReference type="PRINTS" id="PR00081">
    <property type="entry name" value="GDHRDH"/>
</dbReference>
<comment type="similarity">
    <text evidence="1">Belongs to the short-chain dehydrogenases/reductases (SDR) family.</text>
</comment>
<keyword evidence="2" id="KW-0560">Oxidoreductase</keyword>
<dbReference type="PRINTS" id="PR00080">
    <property type="entry name" value="SDRFAMILY"/>
</dbReference>
<keyword evidence="4" id="KW-1185">Reference proteome</keyword>
<dbReference type="Pfam" id="PF13561">
    <property type="entry name" value="adh_short_C2"/>
    <property type="match status" value="1"/>
</dbReference>
<dbReference type="GO" id="GO:0016491">
    <property type="term" value="F:oxidoreductase activity"/>
    <property type="evidence" value="ECO:0007669"/>
    <property type="project" value="UniProtKB-KW"/>
</dbReference>
<dbReference type="FunFam" id="3.40.50.720:FF:000084">
    <property type="entry name" value="Short-chain dehydrogenase reductase"/>
    <property type="match status" value="1"/>
</dbReference>
<accession>A0A239I7R9</accession>
<evidence type="ECO:0000313" key="3">
    <source>
        <dbReference type="EMBL" id="SNS89579.1"/>
    </source>
</evidence>
<dbReference type="RefSeq" id="WP_089220641.1">
    <property type="nucleotide sequence ID" value="NZ_FZOS01000022.1"/>
</dbReference>
<dbReference type="AlphaFoldDB" id="A0A239I7R9"/>
<dbReference type="Gene3D" id="3.40.50.720">
    <property type="entry name" value="NAD(P)-binding Rossmann-like Domain"/>
    <property type="match status" value="1"/>
</dbReference>
<reference evidence="4" key="1">
    <citation type="submission" date="2017-06" db="EMBL/GenBank/DDBJ databases">
        <authorList>
            <person name="Varghese N."/>
            <person name="Submissions S."/>
        </authorList>
    </citation>
    <scope>NUCLEOTIDE SEQUENCE [LARGE SCALE GENOMIC DNA]</scope>
    <source>
        <strain evidence="4">LNB2</strain>
    </source>
</reference>
<name>A0A239I7R9_9SPHN</name>
<dbReference type="InterPro" id="IPR036291">
    <property type="entry name" value="NAD(P)-bd_dom_sf"/>
</dbReference>
<proteinExistence type="inferred from homology"/>
<dbReference type="EMBL" id="FZOS01000022">
    <property type="protein sequence ID" value="SNS89579.1"/>
    <property type="molecule type" value="Genomic_DNA"/>
</dbReference>
<dbReference type="OrthoDB" id="9789398at2"/>
<gene>
    <name evidence="3" type="ORF">SAMN06295912_12237</name>
</gene>
<sequence>MGSLEGRVAIVTGAGQGVGQGIALELAREGAAVAVTGRTEAKLHDTVAKITEAGGKALPIQGDVKNPADIRRIVETVARDLGRVDILVNNAQEVFLGPLLDQSDEGFEAGFQSGPLATFRFMKAAYPHLKASGRGAIVNLATSAAVRWDMSSYGTYAAVKQAIRSLTRAAAAEWGPDNIRVNAVAPFALSPALEGWERDRPEEAAAFKKTVPLGRIGDCAADIGRAVVFLCSDDARYVTGMTMPLDGGQANFN</sequence>
<dbReference type="SUPFAM" id="SSF51735">
    <property type="entry name" value="NAD(P)-binding Rossmann-fold domains"/>
    <property type="match status" value="1"/>
</dbReference>
<organism evidence="3 4">
    <name type="scientific">Edaphosphingomonas laterariae</name>
    <dbReference type="NCBI Taxonomy" id="861865"/>
    <lineage>
        <taxon>Bacteria</taxon>
        <taxon>Pseudomonadati</taxon>
        <taxon>Pseudomonadota</taxon>
        <taxon>Alphaproteobacteria</taxon>
        <taxon>Sphingomonadales</taxon>
        <taxon>Rhizorhabdaceae</taxon>
        <taxon>Edaphosphingomonas</taxon>
    </lineage>
</organism>
<dbReference type="PANTHER" id="PTHR43639:SF1">
    <property type="entry name" value="SHORT-CHAIN DEHYDROGENASE_REDUCTASE FAMILY PROTEIN"/>
    <property type="match status" value="1"/>
</dbReference>
<evidence type="ECO:0000256" key="2">
    <source>
        <dbReference type="ARBA" id="ARBA00023002"/>
    </source>
</evidence>
<evidence type="ECO:0000313" key="4">
    <source>
        <dbReference type="Proteomes" id="UP000198281"/>
    </source>
</evidence>
<dbReference type="Proteomes" id="UP000198281">
    <property type="component" value="Unassembled WGS sequence"/>
</dbReference>
<evidence type="ECO:0000256" key="1">
    <source>
        <dbReference type="ARBA" id="ARBA00006484"/>
    </source>
</evidence>